<dbReference type="Proteomes" id="UP001280581">
    <property type="component" value="Unassembled WGS sequence"/>
</dbReference>
<proteinExistence type="predicted"/>
<evidence type="ECO:0000259" key="2">
    <source>
        <dbReference type="Pfam" id="PF07287"/>
    </source>
</evidence>
<name>A0AAN6LRW9_9PLEO</name>
<dbReference type="Pfam" id="PF07287">
    <property type="entry name" value="AtuA"/>
    <property type="match status" value="2"/>
</dbReference>
<reference evidence="4 5" key="1">
    <citation type="submission" date="2021-02" db="EMBL/GenBank/DDBJ databases">
        <title>Genome assembly of Pseudopithomyces chartarum.</title>
        <authorList>
            <person name="Jauregui R."/>
            <person name="Singh J."/>
            <person name="Voisey C."/>
        </authorList>
    </citation>
    <scope>NUCLEOTIDE SEQUENCE [LARGE SCALE GENOMIC DNA]</scope>
    <source>
        <strain evidence="4 5">AGR01</strain>
    </source>
</reference>
<dbReference type="PANTHER" id="PTHR47585">
    <property type="match status" value="1"/>
</dbReference>
<evidence type="ECO:0000313" key="4">
    <source>
        <dbReference type="EMBL" id="KAK3201675.1"/>
    </source>
</evidence>
<protein>
    <recommendedName>
        <fullName evidence="6">DUF1446-domain-containing protein</fullName>
    </recommendedName>
</protein>
<feature type="compositionally biased region" description="Basic and acidic residues" evidence="1">
    <location>
        <begin position="59"/>
        <end position="75"/>
    </location>
</feature>
<dbReference type="PANTHER" id="PTHR47585:SF2">
    <property type="entry name" value="DUF1446 DOMAIN PROTEIN (AFU_ORTHOLOGUE AFUA_6G11420)"/>
    <property type="match status" value="1"/>
</dbReference>
<comment type="caution">
    <text evidence="4">The sequence shown here is derived from an EMBL/GenBank/DDBJ whole genome shotgun (WGS) entry which is preliminary data.</text>
</comment>
<dbReference type="InterPro" id="IPR056362">
    <property type="entry name" value="AtuA-like_ferredoxin_dom"/>
</dbReference>
<dbReference type="InterPro" id="IPR010839">
    <property type="entry name" value="AtuA_N"/>
</dbReference>
<feature type="domain" description="Acyclic terpene utilisation N-terminal" evidence="2">
    <location>
        <begin position="11"/>
        <end position="62"/>
    </location>
</feature>
<evidence type="ECO:0008006" key="6">
    <source>
        <dbReference type="Google" id="ProtNLM"/>
    </source>
</evidence>
<keyword evidence="5" id="KW-1185">Reference proteome</keyword>
<feature type="domain" description="AtuA-like ferredoxin-fold" evidence="3">
    <location>
        <begin position="406"/>
        <end position="486"/>
    </location>
</feature>
<sequence>MPSATTRKPPVRIAGCSGGFTDRYLALTRMASDPSVDAVIGDWLAEMTMVVHGTGKAKRQAETSNKRHIEGGAKKASLEERKKSAIWWHEWENDQFDELAGALVAGHLIECGSYVTGGFYSEFKDLIKVGENQLITTGKHVNMGFPIAEIEADGTFNIAKEKNTGGCVTVRSCASQLLYEIQGPLYYNCDVVADLTGIHMEQISEDLVRVTGLKGLPPPPTTKVGITLPGGFQAEWHIWLCGLDIEEKIQITKDQILYTIGDDISRFTKLKFQQMGTSVCDGAPTQDFATVDLRIFAQTRDPELLRADVPNGFNRWVLETFLQSAPGASLSNDLRQVVPKPFYEYWVSLMPQSELGVKVHKMFGTQDTRELPAPAVTKEYPKQQQSYETSDPVPLESFGETLRAPLGYIVAGRSGDKASDCNVGFIARHDDEYQWLQSFLTVDRIKELLGPQEYTGNPIDRFEIPGIKAIHFLLHDHLDGGYMSSDDYEGPIYSASSILDTKANDLALMLDSYILLSLS</sequence>
<evidence type="ECO:0000313" key="5">
    <source>
        <dbReference type="Proteomes" id="UP001280581"/>
    </source>
</evidence>
<evidence type="ECO:0000259" key="3">
    <source>
        <dbReference type="Pfam" id="PF23544"/>
    </source>
</evidence>
<dbReference type="EMBL" id="WVTA01000015">
    <property type="protein sequence ID" value="KAK3201675.1"/>
    <property type="molecule type" value="Genomic_DNA"/>
</dbReference>
<evidence type="ECO:0000256" key="1">
    <source>
        <dbReference type="SAM" id="MobiDB-lite"/>
    </source>
</evidence>
<dbReference type="Pfam" id="PF23544">
    <property type="entry name" value="AtuA_ferredoxin"/>
    <property type="match status" value="1"/>
</dbReference>
<gene>
    <name evidence="4" type="ORF">GRF29_164g232201</name>
</gene>
<feature type="region of interest" description="Disordered" evidence="1">
    <location>
        <begin position="56"/>
        <end position="75"/>
    </location>
</feature>
<feature type="domain" description="Acyclic terpene utilisation N-terminal" evidence="2">
    <location>
        <begin position="85"/>
        <end position="360"/>
    </location>
</feature>
<accession>A0AAN6LRW9</accession>
<dbReference type="AlphaFoldDB" id="A0AAN6LRW9"/>
<organism evidence="4 5">
    <name type="scientific">Pseudopithomyces chartarum</name>
    <dbReference type="NCBI Taxonomy" id="1892770"/>
    <lineage>
        <taxon>Eukaryota</taxon>
        <taxon>Fungi</taxon>
        <taxon>Dikarya</taxon>
        <taxon>Ascomycota</taxon>
        <taxon>Pezizomycotina</taxon>
        <taxon>Dothideomycetes</taxon>
        <taxon>Pleosporomycetidae</taxon>
        <taxon>Pleosporales</taxon>
        <taxon>Massarineae</taxon>
        <taxon>Didymosphaeriaceae</taxon>
        <taxon>Pseudopithomyces</taxon>
    </lineage>
</organism>